<dbReference type="PANTHER" id="PTHR32481:SF0">
    <property type="entry name" value="AMINOPEPTIDASE YPDE-RELATED"/>
    <property type="match status" value="1"/>
</dbReference>
<evidence type="ECO:0000256" key="8">
    <source>
        <dbReference type="PIRSR" id="PIRSR001123-2"/>
    </source>
</evidence>
<keyword evidence="4 8" id="KW-0479">Metal-binding</keyword>
<name>A0AAU8HPA2_9FIRM</name>
<dbReference type="PIRSF" id="PIRSF001123">
    <property type="entry name" value="PepA_GA"/>
    <property type="match status" value="1"/>
</dbReference>
<sequence>MDRLMKDLSEGFGPSGHEKMVTDYIKSQIMDFCDEVKTDKLGNLIALKKGKSDKKIMYAAHVDEIGILVTFIDDNGFLRFTNIGGLSPHLLLGQRIKLECGVTGVIGTERITDISKLNLEKMFIDIGANSKEEAEELVSIGEVGTFCSNFEVKQNHYIGKALDDRAGCAVLIEALKDIKNPDHNLYFVFTTQEEVGLRGATTASYSINPDLGIAIDVTAVGDTPKARRMAVSLGKGPAIKVKDNSIMVNPMIKDMMIKKAQDNNIPYQLEVLEFGGTDSGAIHLSREGAWAGVISLPCRYIHTSNEMLSKDDVKNAVKLLKLTTEFDF</sequence>
<protein>
    <submittedName>
        <fullName evidence="9">M42 family metallopeptidase</fullName>
    </submittedName>
</protein>
<dbReference type="Gene3D" id="3.40.630.10">
    <property type="entry name" value="Zn peptidases"/>
    <property type="match status" value="1"/>
</dbReference>
<feature type="binding site" evidence="8">
    <location>
        <position position="163"/>
    </location>
    <ligand>
        <name>Zn(2+)</name>
        <dbReference type="ChEBI" id="CHEBI:29105"/>
        <label>2</label>
    </ligand>
</feature>
<feature type="active site" description="Proton acceptor" evidence="7">
    <location>
        <position position="193"/>
    </location>
</feature>
<dbReference type="Gene3D" id="2.40.30.40">
    <property type="entry name" value="Peptidase M42, domain 2"/>
    <property type="match status" value="1"/>
</dbReference>
<comment type="similarity">
    <text evidence="1 6">Belongs to the peptidase M42 family.</text>
</comment>
<feature type="binding site" evidence="8">
    <location>
        <position position="61"/>
    </location>
    <ligand>
        <name>Zn(2+)</name>
        <dbReference type="ChEBI" id="CHEBI:29105"/>
        <label>1</label>
    </ligand>
</feature>
<dbReference type="EMBL" id="CP159485">
    <property type="protein sequence ID" value="XCI27537.1"/>
    <property type="molecule type" value="Genomic_DNA"/>
</dbReference>
<comment type="cofactor">
    <cofactor evidence="8">
        <name>a divalent metal cation</name>
        <dbReference type="ChEBI" id="CHEBI:60240"/>
    </cofactor>
    <text evidence="8">Binds 2 divalent metal cations per subunit.</text>
</comment>
<dbReference type="RefSeq" id="WP_353892115.1">
    <property type="nucleotide sequence ID" value="NZ_CP159485.1"/>
</dbReference>
<dbReference type="GO" id="GO:0006508">
    <property type="term" value="P:proteolysis"/>
    <property type="evidence" value="ECO:0007669"/>
    <property type="project" value="UniProtKB-KW"/>
</dbReference>
<feature type="binding site" evidence="8">
    <location>
        <position position="216"/>
    </location>
    <ligand>
        <name>Zn(2+)</name>
        <dbReference type="ChEBI" id="CHEBI:29105"/>
        <label>1</label>
    </ligand>
</feature>
<keyword evidence="3" id="KW-0645">Protease</keyword>
<evidence type="ECO:0000256" key="3">
    <source>
        <dbReference type="ARBA" id="ARBA00022670"/>
    </source>
</evidence>
<keyword evidence="5" id="KW-0378">Hydrolase</keyword>
<dbReference type="InterPro" id="IPR008007">
    <property type="entry name" value="Peptidase_M42"/>
</dbReference>
<evidence type="ECO:0000256" key="5">
    <source>
        <dbReference type="ARBA" id="ARBA00022801"/>
    </source>
</evidence>
<dbReference type="GO" id="GO:0046872">
    <property type="term" value="F:metal ion binding"/>
    <property type="evidence" value="ECO:0007669"/>
    <property type="project" value="UniProtKB-UniRule"/>
</dbReference>
<dbReference type="CDD" id="cd05656">
    <property type="entry name" value="M42_Frv"/>
    <property type="match status" value="1"/>
</dbReference>
<accession>A0AAU8HPA2</accession>
<organism evidence="9">
    <name type="scientific">Proteinivorax hydrogeniformans</name>
    <dbReference type="NCBI Taxonomy" id="1826727"/>
    <lineage>
        <taxon>Bacteria</taxon>
        <taxon>Bacillati</taxon>
        <taxon>Bacillota</taxon>
        <taxon>Clostridia</taxon>
        <taxon>Eubacteriales</taxon>
        <taxon>Proteinivoracaceae</taxon>
        <taxon>Proteinivorax</taxon>
    </lineage>
</organism>
<evidence type="ECO:0000313" key="9">
    <source>
        <dbReference type="EMBL" id="XCI27537.1"/>
    </source>
</evidence>
<dbReference type="InterPro" id="IPR023367">
    <property type="entry name" value="Peptidase_M42_dom2"/>
</dbReference>
<dbReference type="SUPFAM" id="SSF53187">
    <property type="entry name" value="Zn-dependent exopeptidases"/>
    <property type="match status" value="1"/>
</dbReference>
<dbReference type="PANTHER" id="PTHR32481">
    <property type="entry name" value="AMINOPEPTIDASE"/>
    <property type="match status" value="1"/>
</dbReference>
<dbReference type="SUPFAM" id="SSF101821">
    <property type="entry name" value="Aminopeptidase/glucanase lid domain"/>
    <property type="match status" value="1"/>
</dbReference>
<feature type="binding site" evidence="8">
    <location>
        <position position="163"/>
    </location>
    <ligand>
        <name>Zn(2+)</name>
        <dbReference type="ChEBI" id="CHEBI:29105"/>
        <label>1</label>
    </ligand>
</feature>
<feature type="binding site" evidence="8">
    <location>
        <position position="194"/>
    </location>
    <ligand>
        <name>Zn(2+)</name>
        <dbReference type="ChEBI" id="CHEBI:29105"/>
        <label>2</label>
    </ligand>
</feature>
<evidence type="ECO:0000256" key="7">
    <source>
        <dbReference type="PIRSR" id="PIRSR001123-1"/>
    </source>
</evidence>
<dbReference type="Pfam" id="PF05343">
    <property type="entry name" value="Peptidase_M42"/>
    <property type="match status" value="1"/>
</dbReference>
<reference evidence="9" key="1">
    <citation type="journal article" date="2018" name="Antonie Van Leeuwenhoek">
        <title>Proteinivorax hydrogeniformans sp. nov., an anaerobic, haloalkaliphilic bacterium fermenting proteinaceous compounds with high hydrogen production.</title>
        <authorList>
            <person name="Boltyanskaya Y."/>
            <person name="Detkova E."/>
            <person name="Pimenov N."/>
            <person name="Kevbrin V."/>
        </authorList>
    </citation>
    <scope>NUCLEOTIDE SEQUENCE</scope>
    <source>
        <strain evidence="9">Z-710</strain>
    </source>
</reference>
<dbReference type="AlphaFoldDB" id="A0AAU8HPA2"/>
<evidence type="ECO:0000256" key="6">
    <source>
        <dbReference type="PIRNR" id="PIRNR001123"/>
    </source>
</evidence>
<dbReference type="GO" id="GO:0004177">
    <property type="term" value="F:aminopeptidase activity"/>
    <property type="evidence" value="ECO:0007669"/>
    <property type="project" value="UniProtKB-UniRule"/>
</dbReference>
<feature type="binding site" evidence="8">
    <location>
        <position position="302"/>
    </location>
    <ligand>
        <name>Zn(2+)</name>
        <dbReference type="ChEBI" id="CHEBI:29105"/>
        <label>2</label>
    </ligand>
</feature>
<keyword evidence="2" id="KW-0031">Aminopeptidase</keyword>
<proteinExistence type="inferred from homology"/>
<evidence type="ECO:0000256" key="1">
    <source>
        <dbReference type="ARBA" id="ARBA00006272"/>
    </source>
</evidence>
<evidence type="ECO:0000256" key="4">
    <source>
        <dbReference type="ARBA" id="ARBA00022723"/>
    </source>
</evidence>
<dbReference type="InterPro" id="IPR051464">
    <property type="entry name" value="Peptidase_M42_aminopept"/>
</dbReference>
<evidence type="ECO:0000256" key="2">
    <source>
        <dbReference type="ARBA" id="ARBA00022438"/>
    </source>
</evidence>
<reference evidence="9" key="2">
    <citation type="submission" date="2024-06" db="EMBL/GenBank/DDBJ databases">
        <authorList>
            <person name="Petrova K.O."/>
            <person name="Toshchakov S.V."/>
            <person name="Boltjanskaja Y.V."/>
            <person name="Kevbrin V.V."/>
        </authorList>
    </citation>
    <scope>NUCLEOTIDE SEQUENCE</scope>
    <source>
        <strain evidence="9">Z-710</strain>
    </source>
</reference>
<gene>
    <name evidence="9" type="ORF">PRVXH_001439</name>
</gene>